<dbReference type="AlphaFoldDB" id="A0A099P5J8"/>
<dbReference type="Proteomes" id="UP000189274">
    <property type="component" value="Unassembled WGS sequence"/>
</dbReference>
<dbReference type="Pfam" id="PF08695">
    <property type="entry name" value="Coa1"/>
    <property type="match status" value="1"/>
</dbReference>
<proteinExistence type="predicted"/>
<dbReference type="HOGENOM" id="CLU_092488_2_0_1"/>
<dbReference type="Proteomes" id="UP000249293">
    <property type="component" value="Chromosome 2"/>
</dbReference>
<evidence type="ECO:0000313" key="2">
    <source>
        <dbReference type="EMBL" id="AWU75889.1"/>
    </source>
</evidence>
<reference evidence="3" key="2">
    <citation type="submission" date="2014-08" db="EMBL/GenBank/DDBJ databases">
        <title>Exploiting Issatchenkia orientalis SD108 for Succinic Acid Production.</title>
        <authorList>
            <person name="Xiao H."/>
            <person name="Shao Z."/>
            <person name="Jiang Y."/>
            <person name="Dole S."/>
            <person name="Zhao H."/>
        </authorList>
    </citation>
    <scope>NUCLEOTIDE SEQUENCE [LARGE SCALE GENOMIC DNA]</scope>
    <source>
        <strain evidence="3">SD108</strain>
    </source>
</reference>
<evidence type="ECO:0000313" key="6">
    <source>
        <dbReference type="Proteomes" id="UP000029867"/>
    </source>
</evidence>
<dbReference type="eggNOG" id="ENOG502RZQV">
    <property type="taxonomic scope" value="Eukaryota"/>
</dbReference>
<evidence type="ECO:0000313" key="9">
    <source>
        <dbReference type="Proteomes" id="UP000249293"/>
    </source>
</evidence>
<dbReference type="GO" id="GO:0033617">
    <property type="term" value="P:mitochondrial respiratory chain complex IV assembly"/>
    <property type="evidence" value="ECO:0007669"/>
    <property type="project" value="InterPro"/>
</dbReference>
<gene>
    <name evidence="4" type="ORF">BOH78_0624</name>
    <name evidence="2" type="ORF">C5L36_0B11240</name>
    <name evidence="5" type="ORF">CAS74_004637</name>
    <name evidence="3" type="ORF">JL09_g1551</name>
</gene>
<reference evidence="4" key="4">
    <citation type="submission" date="2017-01" db="EMBL/GenBank/DDBJ databases">
        <authorList>
            <person name="Mah S.A."/>
            <person name="Swanson W.J."/>
            <person name="Moy G.W."/>
            <person name="Vacquier V.D."/>
        </authorList>
    </citation>
    <scope>NUCLEOTIDE SEQUENCE [LARGE SCALE GENOMIC DNA]</scope>
    <source>
        <strain evidence="4">129</strain>
    </source>
</reference>
<dbReference type="EMBL" id="NHMM01000008">
    <property type="protein sequence ID" value="OUT20389.1"/>
    <property type="molecule type" value="Genomic_DNA"/>
</dbReference>
<protein>
    <submittedName>
        <fullName evidence="4">Cytochrome c oxidase assembly factor 1</fullName>
    </submittedName>
</protein>
<evidence type="ECO:0000313" key="4">
    <source>
        <dbReference type="EMBL" id="ONH77243.1"/>
    </source>
</evidence>
<dbReference type="EMBL" id="CP028774">
    <property type="protein sequence ID" value="AWU75889.1"/>
    <property type="molecule type" value="Genomic_DNA"/>
</dbReference>
<dbReference type="InterPro" id="IPR042432">
    <property type="entry name" value="Coa1_fungi"/>
</dbReference>
<dbReference type="Proteomes" id="UP000029867">
    <property type="component" value="Unassembled WGS sequence"/>
</dbReference>
<dbReference type="STRING" id="4909.A0A099P5J8"/>
<feature type="transmembrane region" description="Helical" evidence="1">
    <location>
        <begin position="81"/>
        <end position="101"/>
    </location>
</feature>
<dbReference type="EMBL" id="MQVM01000002">
    <property type="protein sequence ID" value="ONH77243.1"/>
    <property type="molecule type" value="Genomic_DNA"/>
</dbReference>
<evidence type="ECO:0000313" key="8">
    <source>
        <dbReference type="Proteomes" id="UP000195871"/>
    </source>
</evidence>
<reference evidence="5 8" key="5">
    <citation type="submission" date="2017-05" db="EMBL/GenBank/DDBJ databases">
        <title>The Genome Sequence of Candida krusei Ckrusei653.</title>
        <authorList>
            <person name="Cuomo C."/>
            <person name="Forche A."/>
            <person name="Young S."/>
            <person name="Abouelleil A."/>
            <person name="Cao P."/>
            <person name="Chapman S."/>
            <person name="Cusick C."/>
            <person name="Shea T."/>
            <person name="Nusbaum C."/>
            <person name="Birren B."/>
        </authorList>
    </citation>
    <scope>NUCLEOTIDE SEQUENCE [LARGE SCALE GENOMIC DNA]</scope>
    <source>
        <strain evidence="5 8">Ckrusei653</strain>
    </source>
</reference>
<dbReference type="PANTHER" id="PTHR28523:SF1">
    <property type="entry name" value="CYTOCHROME C OXIDASE ASSEMBLY FACTOR 1"/>
    <property type="match status" value="1"/>
</dbReference>
<evidence type="ECO:0000256" key="1">
    <source>
        <dbReference type="SAM" id="Phobius"/>
    </source>
</evidence>
<keyword evidence="9" id="KW-1185">Reference proteome</keyword>
<sequence length="204" mass="23010">MLMLSRKSTRSFASINKLALMSMRTFSTAKQQFAISRKHNYETDATISIDPITGKKIFKKPMTINTELPDDPRPKQRFQSALAFVVFAVGMTAACAGIFNYEKTSSPIMNATMYFLRRSKDARELLGRKITYDGMIPWIHGEVNTMKGVVDCYTYISGDKASAKMILKAEKDSQDRFVIREWTLTSDDGRVVDLSSDASVDLVF</sequence>
<dbReference type="EMBL" id="JQFK01000010">
    <property type="protein sequence ID" value="KGK39301.1"/>
    <property type="molecule type" value="Genomic_DNA"/>
</dbReference>
<dbReference type="PANTHER" id="PTHR28523">
    <property type="entry name" value="CYTOCHROME C OXIDASE ASSEMBLY FACTOR 1"/>
    <property type="match status" value="1"/>
</dbReference>
<dbReference type="InterPro" id="IPR014807">
    <property type="entry name" value="Coa1"/>
</dbReference>
<reference evidence="6" key="1">
    <citation type="journal article" date="2014" name="Microb. Cell Fact.">
        <title>Exploiting Issatchenkia orientalis SD108 for succinic acid production.</title>
        <authorList>
            <person name="Xiao H."/>
            <person name="Shao Z."/>
            <person name="Jiang Y."/>
            <person name="Dole S."/>
            <person name="Zhao H."/>
        </authorList>
    </citation>
    <scope>NUCLEOTIDE SEQUENCE [LARGE SCALE GENOMIC DNA]</scope>
    <source>
        <strain evidence="6">SD108</strain>
    </source>
</reference>
<reference evidence="2 9" key="6">
    <citation type="submission" date="2018-06" db="EMBL/GenBank/DDBJ databases">
        <title>Population genomics shows no distinction between pathogenic Candida krusei and environmental Pichia kudriavzevii: One species, four names.</title>
        <authorList>
            <person name="Douglass A.P."/>
            <person name="Offei B."/>
            <person name="Braun-Galleani S."/>
            <person name="Coughlan A.Y."/>
            <person name="Martos A."/>
            <person name="Ortiz-Merino R.A."/>
            <person name="Byrne K.P."/>
            <person name="Wolfe K.H."/>
        </authorList>
    </citation>
    <scope>NUCLEOTIDE SEQUENCE [LARGE SCALE GENOMIC DNA]</scope>
    <source>
        <strain evidence="2 9">CBS573</strain>
    </source>
</reference>
<name>A0A099P5J8_PICKU</name>
<keyword evidence="1" id="KW-0472">Membrane</keyword>
<dbReference type="GO" id="GO:0005743">
    <property type="term" value="C:mitochondrial inner membrane"/>
    <property type="evidence" value="ECO:0007669"/>
    <property type="project" value="TreeGrafter"/>
</dbReference>
<accession>A0A099P5J8</accession>
<organism evidence="3 6">
    <name type="scientific">Pichia kudriavzevii</name>
    <name type="common">Yeast</name>
    <name type="synonym">Issatchenkia orientalis</name>
    <dbReference type="NCBI Taxonomy" id="4909"/>
    <lineage>
        <taxon>Eukaryota</taxon>
        <taxon>Fungi</taxon>
        <taxon>Dikarya</taxon>
        <taxon>Ascomycota</taxon>
        <taxon>Saccharomycotina</taxon>
        <taxon>Pichiomycetes</taxon>
        <taxon>Pichiales</taxon>
        <taxon>Pichiaceae</taxon>
        <taxon>Pichia</taxon>
    </lineage>
</organism>
<evidence type="ECO:0000313" key="7">
    <source>
        <dbReference type="Proteomes" id="UP000189274"/>
    </source>
</evidence>
<dbReference type="Proteomes" id="UP000195871">
    <property type="component" value="Unassembled WGS sequence"/>
</dbReference>
<evidence type="ECO:0000313" key="5">
    <source>
        <dbReference type="EMBL" id="OUT20389.1"/>
    </source>
</evidence>
<keyword evidence="1" id="KW-0812">Transmembrane</keyword>
<evidence type="ECO:0000313" key="3">
    <source>
        <dbReference type="EMBL" id="KGK39301.1"/>
    </source>
</evidence>
<dbReference type="OrthoDB" id="2100652at2759"/>
<dbReference type="VEuPathDB" id="FungiDB:C5L36_0B11240"/>
<keyword evidence="1" id="KW-1133">Transmembrane helix</keyword>
<reference evidence="7" key="3">
    <citation type="journal article" date="2017" name="Genome Announc.">
        <title>Genome sequences of Cyberlindnera fabianii 65, Pichia kudriavzevii 129, and Saccharomyces cerevisiae 131 isolated from fermented masau fruits in Zimbabwe.</title>
        <authorList>
            <person name="van Rijswijck I.M.H."/>
            <person name="Derks M.F.L."/>
            <person name="Abee T."/>
            <person name="de Ridder D."/>
            <person name="Smid E.J."/>
        </authorList>
    </citation>
    <scope>NUCLEOTIDE SEQUENCE [LARGE SCALE GENOMIC DNA]</scope>
    <source>
        <strain evidence="7">129</strain>
    </source>
</reference>